<keyword evidence="2" id="KW-1185">Reference proteome</keyword>
<reference evidence="1" key="1">
    <citation type="submission" date="2023-01" db="EMBL/GenBank/DDBJ databases">
        <authorList>
            <person name="Piombo E."/>
        </authorList>
    </citation>
    <scope>NUCLEOTIDE SEQUENCE</scope>
</reference>
<dbReference type="EMBL" id="CABFNP030001245">
    <property type="protein sequence ID" value="CAI6093121.1"/>
    <property type="molecule type" value="Genomic_DNA"/>
</dbReference>
<evidence type="ECO:0000313" key="2">
    <source>
        <dbReference type="Proteomes" id="UP001160390"/>
    </source>
</evidence>
<protein>
    <submittedName>
        <fullName evidence="1">Uncharacterized protein</fullName>
    </submittedName>
</protein>
<comment type="caution">
    <text evidence="1">The sequence shown here is derived from an EMBL/GenBank/DDBJ whole genome shotgun (WGS) entry which is preliminary data.</text>
</comment>
<accession>A0AA35Q3Z8</accession>
<gene>
    <name evidence="1" type="ORF">CCHLO57077_00000182</name>
</gene>
<name>A0AA35Q3Z8_9HYPO</name>
<sequence>MSGYGKEAGKSVAIEEYLIQKTATEIKPDTSRIDDDVVSRYVVSGLPVPHEVQALREVPSMSLTAMGGGHQLLRGYGVDRGINERKNRLGL</sequence>
<dbReference type="Proteomes" id="UP001160390">
    <property type="component" value="Unassembled WGS sequence"/>
</dbReference>
<organism evidence="1 2">
    <name type="scientific">Clonostachys chloroleuca</name>
    <dbReference type="NCBI Taxonomy" id="1926264"/>
    <lineage>
        <taxon>Eukaryota</taxon>
        <taxon>Fungi</taxon>
        <taxon>Dikarya</taxon>
        <taxon>Ascomycota</taxon>
        <taxon>Pezizomycotina</taxon>
        <taxon>Sordariomycetes</taxon>
        <taxon>Hypocreomycetidae</taxon>
        <taxon>Hypocreales</taxon>
        <taxon>Bionectriaceae</taxon>
        <taxon>Clonostachys</taxon>
    </lineage>
</organism>
<evidence type="ECO:0000313" key="1">
    <source>
        <dbReference type="EMBL" id="CAI6093121.1"/>
    </source>
</evidence>
<proteinExistence type="predicted"/>
<dbReference type="AlphaFoldDB" id="A0AA35Q3Z8"/>